<feature type="transmembrane region" description="Helical" evidence="6">
    <location>
        <begin position="21"/>
        <end position="42"/>
    </location>
</feature>
<protein>
    <submittedName>
        <fullName evidence="8">MFS transporter</fullName>
    </submittedName>
</protein>
<evidence type="ECO:0000256" key="4">
    <source>
        <dbReference type="ARBA" id="ARBA00022989"/>
    </source>
</evidence>
<proteinExistence type="predicted"/>
<keyword evidence="2" id="KW-1003">Cell membrane</keyword>
<dbReference type="SUPFAM" id="SSF103473">
    <property type="entry name" value="MFS general substrate transporter"/>
    <property type="match status" value="1"/>
</dbReference>
<feature type="domain" description="Major facilitator superfamily (MFS) profile" evidence="7">
    <location>
        <begin position="22"/>
        <end position="397"/>
    </location>
</feature>
<evidence type="ECO:0000256" key="6">
    <source>
        <dbReference type="SAM" id="Phobius"/>
    </source>
</evidence>
<evidence type="ECO:0000256" key="1">
    <source>
        <dbReference type="ARBA" id="ARBA00004651"/>
    </source>
</evidence>
<organism evidence="8 9">
    <name type="scientific">Vibrio olivae</name>
    <dbReference type="NCBI Taxonomy" id="1243002"/>
    <lineage>
        <taxon>Bacteria</taxon>
        <taxon>Pseudomonadati</taxon>
        <taxon>Pseudomonadota</taxon>
        <taxon>Gammaproteobacteria</taxon>
        <taxon>Vibrionales</taxon>
        <taxon>Vibrionaceae</taxon>
        <taxon>Vibrio</taxon>
    </lineage>
</organism>
<feature type="transmembrane region" description="Helical" evidence="6">
    <location>
        <begin position="344"/>
        <end position="363"/>
    </location>
</feature>
<evidence type="ECO:0000259" key="7">
    <source>
        <dbReference type="PROSITE" id="PS50850"/>
    </source>
</evidence>
<feature type="transmembrane region" description="Helical" evidence="6">
    <location>
        <begin position="177"/>
        <end position="201"/>
    </location>
</feature>
<feature type="transmembrane region" description="Helical" evidence="6">
    <location>
        <begin position="111"/>
        <end position="132"/>
    </location>
</feature>
<dbReference type="PANTHER" id="PTHR43124">
    <property type="entry name" value="PURINE EFFLUX PUMP PBUE"/>
    <property type="match status" value="1"/>
</dbReference>
<dbReference type="InterPro" id="IPR050189">
    <property type="entry name" value="MFS_Efflux_Transporters"/>
</dbReference>
<evidence type="ECO:0000256" key="2">
    <source>
        <dbReference type="ARBA" id="ARBA00022475"/>
    </source>
</evidence>
<dbReference type="EMBL" id="JBHMEP010000001">
    <property type="protein sequence ID" value="MFB9134651.1"/>
    <property type="molecule type" value="Genomic_DNA"/>
</dbReference>
<dbReference type="InterPro" id="IPR036259">
    <property type="entry name" value="MFS_trans_sf"/>
</dbReference>
<dbReference type="InterPro" id="IPR020846">
    <property type="entry name" value="MFS_dom"/>
</dbReference>
<comment type="caution">
    <text evidence="8">The sequence shown here is derived from an EMBL/GenBank/DDBJ whole genome shotgun (WGS) entry which is preliminary data.</text>
</comment>
<keyword evidence="4 6" id="KW-1133">Transmembrane helix</keyword>
<accession>A0ABV5HK84</accession>
<feature type="transmembrane region" description="Helical" evidence="6">
    <location>
        <begin position="375"/>
        <end position="393"/>
    </location>
</feature>
<dbReference type="Gene3D" id="1.20.1250.20">
    <property type="entry name" value="MFS general substrate transporter like domains"/>
    <property type="match status" value="1"/>
</dbReference>
<evidence type="ECO:0000256" key="5">
    <source>
        <dbReference type="ARBA" id="ARBA00023136"/>
    </source>
</evidence>
<feature type="transmembrane region" description="Helical" evidence="6">
    <location>
        <begin position="285"/>
        <end position="303"/>
    </location>
</feature>
<sequence>MSVSSEQSIEQTPESVNQTNWWAIFAMMLGVASLISAELLPVSLLTQMAQELNISTGVAGQMISTTAALAMFSGLVVPSLLKNSDRRTLILGFSSLLILSCFVTASATSFWFLLLARVLLGVAIGGFWAILTAVTMKLVPAHRVASAFSIIFSGVSLALVAAAPLGSFLGDKFGWRIVFIAVGAMAILVLLLQWITLPSVASEGQTHNNGMRKILARPGIKLAFIAMLLSFTGNQMLYIYMRPYMETYLNFNIEQVSISWVLFGIASFMGATFAGVLAQRALKQIMVGMPVAMVIVALALLGGPHYPMLAYLLIACWGFFGAVLPIIWSTWITRALPDAAESAGGLYSASLQIAAIVGASFSGTFIDHLGIRSNMWATGAVMAVTTLLTLHSLRQKRID</sequence>
<dbReference type="InterPro" id="IPR011701">
    <property type="entry name" value="MFS"/>
</dbReference>
<feature type="transmembrane region" description="Helical" evidence="6">
    <location>
        <begin position="309"/>
        <end position="332"/>
    </location>
</feature>
<dbReference type="Proteomes" id="UP001589645">
    <property type="component" value="Unassembled WGS sequence"/>
</dbReference>
<keyword evidence="3 6" id="KW-0812">Transmembrane</keyword>
<evidence type="ECO:0000313" key="9">
    <source>
        <dbReference type="Proteomes" id="UP001589645"/>
    </source>
</evidence>
<evidence type="ECO:0000313" key="8">
    <source>
        <dbReference type="EMBL" id="MFB9134651.1"/>
    </source>
</evidence>
<dbReference type="PROSITE" id="PS50850">
    <property type="entry name" value="MFS"/>
    <property type="match status" value="1"/>
</dbReference>
<dbReference type="Pfam" id="PF07690">
    <property type="entry name" value="MFS_1"/>
    <property type="match status" value="1"/>
</dbReference>
<feature type="transmembrane region" description="Helical" evidence="6">
    <location>
        <begin position="144"/>
        <end position="165"/>
    </location>
</feature>
<keyword evidence="9" id="KW-1185">Reference proteome</keyword>
<reference evidence="8 9" key="1">
    <citation type="submission" date="2024-09" db="EMBL/GenBank/DDBJ databases">
        <authorList>
            <person name="Sun Q."/>
            <person name="Mori K."/>
        </authorList>
    </citation>
    <scope>NUCLEOTIDE SEQUENCE [LARGE SCALE GENOMIC DNA]</scope>
    <source>
        <strain evidence="8 9">CECT 8064</strain>
    </source>
</reference>
<gene>
    <name evidence="8" type="ORF">ACFFUV_06635</name>
</gene>
<feature type="transmembrane region" description="Helical" evidence="6">
    <location>
        <begin position="222"/>
        <end position="240"/>
    </location>
</feature>
<feature type="transmembrane region" description="Helical" evidence="6">
    <location>
        <begin position="62"/>
        <end position="81"/>
    </location>
</feature>
<evidence type="ECO:0000256" key="3">
    <source>
        <dbReference type="ARBA" id="ARBA00022692"/>
    </source>
</evidence>
<keyword evidence="5 6" id="KW-0472">Membrane</keyword>
<dbReference type="RefSeq" id="WP_390190641.1">
    <property type="nucleotide sequence ID" value="NZ_JBHMEP010000001.1"/>
</dbReference>
<comment type="subcellular location">
    <subcellularLocation>
        <location evidence="1">Cell membrane</location>
        <topology evidence="1">Multi-pass membrane protein</topology>
    </subcellularLocation>
</comment>
<dbReference type="PANTHER" id="PTHR43124:SF5">
    <property type="entry name" value="PURINE RIBONUCLEOSIDE EFFLUX PUMP NEPI"/>
    <property type="match status" value="1"/>
</dbReference>
<dbReference type="CDD" id="cd17324">
    <property type="entry name" value="MFS_NepI_like"/>
    <property type="match status" value="1"/>
</dbReference>
<name>A0ABV5HK84_9VIBR</name>
<feature type="transmembrane region" description="Helical" evidence="6">
    <location>
        <begin position="88"/>
        <end position="105"/>
    </location>
</feature>
<feature type="transmembrane region" description="Helical" evidence="6">
    <location>
        <begin position="260"/>
        <end position="278"/>
    </location>
</feature>